<evidence type="ECO:0000256" key="3">
    <source>
        <dbReference type="RuleBase" id="RU004075"/>
    </source>
</evidence>
<dbReference type="PANTHER" id="PTHR43586">
    <property type="entry name" value="CYSTEINE DESULFURASE"/>
    <property type="match status" value="1"/>
</dbReference>
<dbReference type="Gene3D" id="3.40.640.10">
    <property type="entry name" value="Type I PLP-dependent aspartate aminotransferase-like (Major domain)"/>
    <property type="match status" value="1"/>
</dbReference>
<dbReference type="RefSeq" id="WP_116078830.1">
    <property type="nucleotide sequence ID" value="NZ_CP187631.1"/>
</dbReference>
<evidence type="ECO:0000259" key="5">
    <source>
        <dbReference type="Pfam" id="PF00266"/>
    </source>
</evidence>
<evidence type="ECO:0000256" key="1">
    <source>
        <dbReference type="ARBA" id="ARBA00001933"/>
    </source>
</evidence>
<name>A0A3D8WTN6_PRIMG</name>
<gene>
    <name evidence="6" type="ORF">C3744_28810</name>
</gene>
<proteinExistence type="inferred from homology"/>
<dbReference type="InterPro" id="IPR015424">
    <property type="entry name" value="PyrdxlP-dep_Trfase"/>
</dbReference>
<accession>A0A3D8WTN6</accession>
<feature type="domain" description="Aminotransferase class V" evidence="5">
    <location>
        <begin position="31"/>
        <end position="346"/>
    </location>
</feature>
<evidence type="ECO:0000256" key="4">
    <source>
        <dbReference type="RuleBase" id="RU004504"/>
    </source>
</evidence>
<comment type="similarity">
    <text evidence="3">Belongs to the class-V pyridoxal-phosphate-dependent aminotransferase family.</text>
</comment>
<dbReference type="InterPro" id="IPR015422">
    <property type="entry name" value="PyrdxlP-dep_Trfase_small"/>
</dbReference>
<dbReference type="Gene3D" id="3.90.1150.10">
    <property type="entry name" value="Aspartate Aminotransferase, domain 1"/>
    <property type="match status" value="1"/>
</dbReference>
<evidence type="ECO:0000313" key="6">
    <source>
        <dbReference type="EMBL" id="RDZ06427.1"/>
    </source>
</evidence>
<dbReference type="Proteomes" id="UP000256519">
    <property type="component" value="Unassembled WGS sequence"/>
</dbReference>
<comment type="caution">
    <text evidence="6">The sequence shown here is derived from an EMBL/GenBank/DDBJ whole genome shotgun (WGS) entry which is preliminary data.</text>
</comment>
<dbReference type="GO" id="GO:0008483">
    <property type="term" value="F:transaminase activity"/>
    <property type="evidence" value="ECO:0007669"/>
    <property type="project" value="UniProtKB-KW"/>
</dbReference>
<dbReference type="Pfam" id="PF00266">
    <property type="entry name" value="Aminotran_5"/>
    <property type="match status" value="1"/>
</dbReference>
<dbReference type="SUPFAM" id="SSF53383">
    <property type="entry name" value="PLP-dependent transferases"/>
    <property type="match status" value="1"/>
</dbReference>
<comment type="cofactor">
    <cofactor evidence="1 4">
        <name>pyridoxal 5'-phosphate</name>
        <dbReference type="ChEBI" id="CHEBI:597326"/>
    </cofactor>
</comment>
<dbReference type="InterPro" id="IPR015421">
    <property type="entry name" value="PyrdxlP-dep_Trfase_major"/>
</dbReference>
<dbReference type="AlphaFoldDB" id="A0A3D8WTN6"/>
<dbReference type="InterPro" id="IPR000192">
    <property type="entry name" value="Aminotrans_V_dom"/>
</dbReference>
<reference evidence="6 7" key="1">
    <citation type="journal article" date="2018" name="Appl. Environ. Microbiol.">
        <title>Antimicrobial susceptibility testing and tentative epidemiological cut-off values of five Bacillus species relevant for use as animal feed additives or for plant protection.</title>
        <authorList>
            <person name="Agerso Y."/>
            <person name="Stuer-Lauridsen B."/>
            <person name="Bjerre K."/>
            <person name="Jensen M.G."/>
            <person name="Johansen E."/>
            <person name="Bennedsen M."/>
            <person name="Brockmann E."/>
            <person name="Nielsen B."/>
        </authorList>
    </citation>
    <scope>NUCLEOTIDE SEQUENCE [LARGE SCALE GENOMIC DNA]</scope>
    <source>
        <strain evidence="6 7">CHCC20162</strain>
    </source>
</reference>
<organism evidence="6 7">
    <name type="scientific">Priestia megaterium</name>
    <name type="common">Bacillus megaterium</name>
    <dbReference type="NCBI Taxonomy" id="1404"/>
    <lineage>
        <taxon>Bacteria</taxon>
        <taxon>Bacillati</taxon>
        <taxon>Bacillota</taxon>
        <taxon>Bacilli</taxon>
        <taxon>Bacillales</taxon>
        <taxon>Bacillaceae</taxon>
        <taxon>Priestia</taxon>
    </lineage>
</organism>
<dbReference type="InterPro" id="IPR020578">
    <property type="entry name" value="Aminotrans_V_PyrdxlP_BS"/>
</dbReference>
<evidence type="ECO:0000256" key="2">
    <source>
        <dbReference type="ARBA" id="ARBA00022898"/>
    </source>
</evidence>
<dbReference type="PANTHER" id="PTHR43586:SF15">
    <property type="entry name" value="BLR3095 PROTEIN"/>
    <property type="match status" value="1"/>
</dbReference>
<dbReference type="PROSITE" id="PS00595">
    <property type="entry name" value="AA_TRANSFER_CLASS_5"/>
    <property type="match status" value="1"/>
</dbReference>
<sequence>MNNPFSSYRSFFPILSEYVHLASCSQGAIAQPVSRAIEDYHNSLLSSGTNWQQAILKLEATREKFAELINAEPDEIAILTSVSDVLSAVATSLPYHHTRNRIVLTDVDFPTVGHVWYAQEEYGANISLIRSLDGVLSLEQYEKKVTERTLLTCISHVSYSNGYTQNLKEIADVVHKKGSLLFVDAYQSAGHIPINVKEMNIDILSTGTRKYMLGIPGVAFLYIKKELAEQLKPRHTGWFGQESKTKFDIFNSTYAPGARRFETGTPSFISVYAAYEALNLLLDVGINHIHSYLKELAKFTREFALQSGLHISSPLATEVNSGITSFYMNNTSEIEKRLREKNILISGRKDVIRIAPHFYNTKDELEYAITELSKFAK</sequence>
<keyword evidence="6" id="KW-0032">Aminotransferase</keyword>
<dbReference type="EMBL" id="PQWM01000067">
    <property type="protein sequence ID" value="RDZ06427.1"/>
    <property type="molecule type" value="Genomic_DNA"/>
</dbReference>
<keyword evidence="6" id="KW-0808">Transferase</keyword>
<evidence type="ECO:0000313" key="7">
    <source>
        <dbReference type="Proteomes" id="UP000256519"/>
    </source>
</evidence>
<keyword evidence="2" id="KW-0663">Pyridoxal phosphate</keyword>
<protein>
    <submittedName>
        <fullName evidence="6">Aminotransferase</fullName>
    </submittedName>
</protein>